<evidence type="ECO:0000256" key="6">
    <source>
        <dbReference type="SAM" id="MobiDB-lite"/>
    </source>
</evidence>
<keyword evidence="10" id="KW-1185">Reference proteome</keyword>
<accession>A0A4U2YKQ1</accession>
<dbReference type="PROSITE" id="PS00108">
    <property type="entry name" value="PROTEIN_KINASE_ST"/>
    <property type="match status" value="1"/>
</dbReference>
<comment type="caution">
    <text evidence="9">The sequence shown here is derived from an EMBL/GenBank/DDBJ whole genome shotgun (WGS) entry which is preliminary data.</text>
</comment>
<evidence type="ECO:0000313" key="10">
    <source>
        <dbReference type="Proteomes" id="UP000307808"/>
    </source>
</evidence>
<evidence type="ECO:0000256" key="1">
    <source>
        <dbReference type="ARBA" id="ARBA00022679"/>
    </source>
</evidence>
<dbReference type="InterPro" id="IPR011009">
    <property type="entry name" value="Kinase-like_dom_sf"/>
</dbReference>
<dbReference type="Gene3D" id="3.30.200.20">
    <property type="entry name" value="Phosphorylase Kinase, domain 1"/>
    <property type="match status" value="1"/>
</dbReference>
<feature type="binding site" evidence="5">
    <location>
        <position position="47"/>
    </location>
    <ligand>
        <name>ATP</name>
        <dbReference type="ChEBI" id="CHEBI:30616"/>
    </ligand>
</feature>
<dbReference type="PROSITE" id="PS00107">
    <property type="entry name" value="PROTEIN_KINASE_ATP"/>
    <property type="match status" value="1"/>
</dbReference>
<dbReference type="PANTHER" id="PTHR43289">
    <property type="entry name" value="MITOGEN-ACTIVATED PROTEIN KINASE KINASE KINASE 20-RELATED"/>
    <property type="match status" value="1"/>
</dbReference>
<keyword evidence="4 5" id="KW-0067">ATP-binding</keyword>
<keyword evidence="7" id="KW-0472">Membrane</keyword>
<dbReference type="GO" id="GO:0005524">
    <property type="term" value="F:ATP binding"/>
    <property type="evidence" value="ECO:0007669"/>
    <property type="project" value="UniProtKB-UniRule"/>
</dbReference>
<feature type="transmembrane region" description="Helical" evidence="7">
    <location>
        <begin position="523"/>
        <end position="542"/>
    </location>
</feature>
<evidence type="ECO:0000256" key="3">
    <source>
        <dbReference type="ARBA" id="ARBA00022777"/>
    </source>
</evidence>
<dbReference type="EMBL" id="SZPY01000003">
    <property type="protein sequence ID" value="TKI61490.1"/>
    <property type="molecule type" value="Genomic_DNA"/>
</dbReference>
<keyword evidence="7" id="KW-0812">Transmembrane</keyword>
<dbReference type="AlphaFoldDB" id="A0A4U2YKQ1"/>
<feature type="domain" description="Protein kinase" evidence="8">
    <location>
        <begin position="19"/>
        <end position="274"/>
    </location>
</feature>
<organism evidence="9 10">
    <name type="scientific">Nocardioides jishulii</name>
    <dbReference type="NCBI Taxonomy" id="2575440"/>
    <lineage>
        <taxon>Bacteria</taxon>
        <taxon>Bacillati</taxon>
        <taxon>Actinomycetota</taxon>
        <taxon>Actinomycetes</taxon>
        <taxon>Propionibacteriales</taxon>
        <taxon>Nocardioidaceae</taxon>
        <taxon>Nocardioides</taxon>
    </lineage>
</organism>
<feature type="transmembrane region" description="Helical" evidence="7">
    <location>
        <begin position="422"/>
        <end position="453"/>
    </location>
</feature>
<gene>
    <name evidence="9" type="ORF">FC770_11915</name>
</gene>
<keyword evidence="7" id="KW-1133">Transmembrane helix</keyword>
<reference evidence="9 10" key="1">
    <citation type="submission" date="2019-04" db="EMBL/GenBank/DDBJ databases">
        <authorList>
            <person name="Dong K."/>
        </authorList>
    </citation>
    <scope>NUCLEOTIDE SEQUENCE [LARGE SCALE GENOMIC DNA]</scope>
    <source>
        <strain evidence="10">dk3543</strain>
    </source>
</reference>
<dbReference type="SUPFAM" id="SSF56112">
    <property type="entry name" value="Protein kinase-like (PK-like)"/>
    <property type="match status" value="1"/>
</dbReference>
<evidence type="ECO:0000256" key="2">
    <source>
        <dbReference type="ARBA" id="ARBA00022741"/>
    </source>
</evidence>
<keyword evidence="1" id="KW-0808">Transferase</keyword>
<dbReference type="Proteomes" id="UP000307808">
    <property type="component" value="Unassembled WGS sequence"/>
</dbReference>
<dbReference type="InterPro" id="IPR017441">
    <property type="entry name" value="Protein_kinase_ATP_BS"/>
</dbReference>
<keyword evidence="3" id="KW-0418">Kinase</keyword>
<proteinExistence type="predicted"/>
<feature type="region of interest" description="Disordered" evidence="6">
    <location>
        <begin position="348"/>
        <end position="384"/>
    </location>
</feature>
<evidence type="ECO:0000256" key="4">
    <source>
        <dbReference type="ARBA" id="ARBA00022840"/>
    </source>
</evidence>
<dbReference type="Gene3D" id="1.10.510.10">
    <property type="entry name" value="Transferase(Phosphotransferase) domain 1"/>
    <property type="match status" value="1"/>
</dbReference>
<name>A0A4U2YKQ1_9ACTN</name>
<keyword evidence="2 5" id="KW-0547">Nucleotide-binding</keyword>
<dbReference type="RefSeq" id="WP_137066427.1">
    <property type="nucleotide sequence ID" value="NZ_CP040748.1"/>
</dbReference>
<sequence length="605" mass="64135">MSVHPRPPSPPPGLSVGGYQLLARLGEGGMGVVHLARSPSGERVALKVIRPNVIGDDESRARLAREVNSLLRVRSRWVAEIIDADPWGDVPFVATRYVPGYSLHDQVRQVGPLEGDELVWFARCLAQAIGAVHDVGVVHRDIKPSNILMEGRTPVLIDFGLARLADDARLTAQGWLLGTPGYLAPEILHGEDASVASDIHSWAATVAFAGTGRAPFGSGPSVAVMDRVRRGEHDLTGLPEEVAEVVLAGLDPEPRNRPTVAAILTWLDLDDPAVWAEEEALADEEDETATRYVALEPFPTTRPYTQYRPEPALHVVPEPAPPTLAVPLGDVPAATRLDGPADVAASARPDPYADPWQAPRWPGEEWPGEEWRDAQGGPGPTAYGPPVPPEEREIRFADDPWAVPEQVEPAPKVGFALRLRRAALLLCLGLGVALWFAAAPWAAAISVTLLVWFVRTLSRTASAAAERRTLRGAKWYDGMQTVAATPVHVFSSLPGTLALLLWATGLGAVGGLLCFAAGTQPQVVLAAVGAGVALGVWVGPGATRVRRGVAPLVRPFAAHPAVWLLTLVAAGVGLGFVASGLDGGSAGDPTGLLGRVPTAWLDRLP</sequence>
<dbReference type="PANTHER" id="PTHR43289:SF34">
    <property type="entry name" value="SERINE_THREONINE-PROTEIN KINASE YBDM-RELATED"/>
    <property type="match status" value="1"/>
</dbReference>
<protein>
    <recommendedName>
        <fullName evidence="8">Protein kinase domain-containing protein</fullName>
    </recommendedName>
</protein>
<evidence type="ECO:0000256" key="5">
    <source>
        <dbReference type="PROSITE-ProRule" id="PRU10141"/>
    </source>
</evidence>
<dbReference type="InterPro" id="IPR000719">
    <property type="entry name" value="Prot_kinase_dom"/>
</dbReference>
<evidence type="ECO:0000313" key="9">
    <source>
        <dbReference type="EMBL" id="TKI61490.1"/>
    </source>
</evidence>
<feature type="transmembrane region" description="Helical" evidence="7">
    <location>
        <begin position="562"/>
        <end position="581"/>
    </location>
</feature>
<dbReference type="CDD" id="cd14014">
    <property type="entry name" value="STKc_PknB_like"/>
    <property type="match status" value="1"/>
</dbReference>
<feature type="transmembrane region" description="Helical" evidence="7">
    <location>
        <begin position="497"/>
        <end position="516"/>
    </location>
</feature>
<evidence type="ECO:0000256" key="7">
    <source>
        <dbReference type="SAM" id="Phobius"/>
    </source>
</evidence>
<dbReference type="OrthoDB" id="9762169at2"/>
<evidence type="ECO:0000259" key="8">
    <source>
        <dbReference type="PROSITE" id="PS50011"/>
    </source>
</evidence>
<dbReference type="PROSITE" id="PS50011">
    <property type="entry name" value="PROTEIN_KINASE_DOM"/>
    <property type="match status" value="1"/>
</dbReference>
<dbReference type="InterPro" id="IPR008271">
    <property type="entry name" value="Ser/Thr_kinase_AS"/>
</dbReference>
<dbReference type="Pfam" id="PF00069">
    <property type="entry name" value="Pkinase"/>
    <property type="match status" value="1"/>
</dbReference>
<dbReference type="SMART" id="SM00220">
    <property type="entry name" value="S_TKc"/>
    <property type="match status" value="1"/>
</dbReference>
<dbReference type="GO" id="GO:0004674">
    <property type="term" value="F:protein serine/threonine kinase activity"/>
    <property type="evidence" value="ECO:0007669"/>
    <property type="project" value="TreeGrafter"/>
</dbReference>